<evidence type="ECO:0000256" key="1">
    <source>
        <dbReference type="SAM" id="MobiDB-lite"/>
    </source>
</evidence>
<keyword evidence="3" id="KW-1185">Reference proteome</keyword>
<organism evidence="2 3">
    <name type="scientific">Allacma fusca</name>
    <dbReference type="NCBI Taxonomy" id="39272"/>
    <lineage>
        <taxon>Eukaryota</taxon>
        <taxon>Metazoa</taxon>
        <taxon>Ecdysozoa</taxon>
        <taxon>Arthropoda</taxon>
        <taxon>Hexapoda</taxon>
        <taxon>Collembola</taxon>
        <taxon>Symphypleona</taxon>
        <taxon>Sminthuridae</taxon>
        <taxon>Allacma</taxon>
    </lineage>
</organism>
<dbReference type="AlphaFoldDB" id="A0A8J2PGV9"/>
<accession>A0A8J2PGV9</accession>
<evidence type="ECO:0000313" key="2">
    <source>
        <dbReference type="EMBL" id="CAG7786580.1"/>
    </source>
</evidence>
<reference evidence="2" key="1">
    <citation type="submission" date="2021-06" db="EMBL/GenBank/DDBJ databases">
        <authorList>
            <person name="Hodson N. C."/>
            <person name="Mongue J. A."/>
            <person name="Jaron S. K."/>
        </authorList>
    </citation>
    <scope>NUCLEOTIDE SEQUENCE</scope>
</reference>
<sequence length="132" mass="15416">VRTLNWWASNAPPYVDPREGRPHRRFKYEPSTGPVDSEISRGLDNLNNEAESSEVVVGHEVLQETSDVVEQVPEQETEICDRKKLGQRAWRNTPLGRAVQRRRRNQQRFNATMEKIYGKNSKPTRRYETPQI</sequence>
<dbReference type="EMBL" id="CAJVCH010320815">
    <property type="protein sequence ID" value="CAG7786580.1"/>
    <property type="molecule type" value="Genomic_DNA"/>
</dbReference>
<dbReference type="Proteomes" id="UP000708208">
    <property type="component" value="Unassembled WGS sequence"/>
</dbReference>
<feature type="region of interest" description="Disordered" evidence="1">
    <location>
        <begin position="18"/>
        <end position="39"/>
    </location>
</feature>
<gene>
    <name evidence="2" type="ORF">AFUS01_LOCUS25144</name>
</gene>
<name>A0A8J2PGV9_9HEXA</name>
<protein>
    <submittedName>
        <fullName evidence="2">Uncharacterized protein</fullName>
    </submittedName>
</protein>
<proteinExistence type="predicted"/>
<evidence type="ECO:0000313" key="3">
    <source>
        <dbReference type="Proteomes" id="UP000708208"/>
    </source>
</evidence>
<feature type="non-terminal residue" evidence="2">
    <location>
        <position position="1"/>
    </location>
</feature>
<comment type="caution">
    <text evidence="2">The sequence shown here is derived from an EMBL/GenBank/DDBJ whole genome shotgun (WGS) entry which is preliminary data.</text>
</comment>